<name>A0A9P5YDD6_9AGAR</name>
<dbReference type="InterPro" id="IPR003462">
    <property type="entry name" value="ODC_Mu_crystall"/>
</dbReference>
<protein>
    <recommendedName>
        <fullName evidence="4">NAD(P)-binding protein</fullName>
    </recommendedName>
</protein>
<dbReference type="EMBL" id="MU150240">
    <property type="protein sequence ID" value="KAF9466798.1"/>
    <property type="molecule type" value="Genomic_DNA"/>
</dbReference>
<dbReference type="PANTHER" id="PTHR13812">
    <property type="entry name" value="KETIMINE REDUCTASE MU-CRYSTALLIN"/>
    <property type="match status" value="1"/>
</dbReference>
<dbReference type="SUPFAM" id="SSF51735">
    <property type="entry name" value="NAD(P)-binding Rossmann-fold domains"/>
    <property type="match status" value="1"/>
</dbReference>
<evidence type="ECO:0000313" key="3">
    <source>
        <dbReference type="Proteomes" id="UP000807353"/>
    </source>
</evidence>
<dbReference type="Gene3D" id="3.30.1780.10">
    <property type="entry name" value="ornithine cyclodeaminase, domain 1"/>
    <property type="match status" value="1"/>
</dbReference>
<dbReference type="InterPro" id="IPR023401">
    <property type="entry name" value="ODC_N"/>
</dbReference>
<dbReference type="PANTHER" id="PTHR13812:SF19">
    <property type="entry name" value="KETIMINE REDUCTASE MU-CRYSTALLIN"/>
    <property type="match status" value="1"/>
</dbReference>
<reference evidence="2" key="1">
    <citation type="submission" date="2020-11" db="EMBL/GenBank/DDBJ databases">
        <authorList>
            <consortium name="DOE Joint Genome Institute"/>
            <person name="Ahrendt S."/>
            <person name="Riley R."/>
            <person name="Andreopoulos W."/>
            <person name="Labutti K."/>
            <person name="Pangilinan J."/>
            <person name="Ruiz-Duenas F.J."/>
            <person name="Barrasa J.M."/>
            <person name="Sanchez-Garcia M."/>
            <person name="Camarero S."/>
            <person name="Miyauchi S."/>
            <person name="Serrano A."/>
            <person name="Linde D."/>
            <person name="Babiker R."/>
            <person name="Drula E."/>
            <person name="Ayuso-Fernandez I."/>
            <person name="Pacheco R."/>
            <person name="Padilla G."/>
            <person name="Ferreira P."/>
            <person name="Barriuso J."/>
            <person name="Kellner H."/>
            <person name="Castanera R."/>
            <person name="Alfaro M."/>
            <person name="Ramirez L."/>
            <person name="Pisabarro A.G."/>
            <person name="Kuo A."/>
            <person name="Tritt A."/>
            <person name="Lipzen A."/>
            <person name="He G."/>
            <person name="Yan M."/>
            <person name="Ng V."/>
            <person name="Cullen D."/>
            <person name="Martin F."/>
            <person name="Rosso M.-N."/>
            <person name="Henrissat B."/>
            <person name="Hibbett D."/>
            <person name="Martinez A.T."/>
            <person name="Grigoriev I.V."/>
        </authorList>
    </citation>
    <scope>NUCLEOTIDE SEQUENCE</scope>
    <source>
        <strain evidence="2">CBS 247.69</strain>
    </source>
</reference>
<accession>A0A9P5YDD6</accession>
<dbReference type="GO" id="GO:0005737">
    <property type="term" value="C:cytoplasm"/>
    <property type="evidence" value="ECO:0007669"/>
    <property type="project" value="TreeGrafter"/>
</dbReference>
<organism evidence="2 3">
    <name type="scientific">Collybia nuda</name>
    <dbReference type="NCBI Taxonomy" id="64659"/>
    <lineage>
        <taxon>Eukaryota</taxon>
        <taxon>Fungi</taxon>
        <taxon>Dikarya</taxon>
        <taxon>Basidiomycota</taxon>
        <taxon>Agaricomycotina</taxon>
        <taxon>Agaricomycetes</taxon>
        <taxon>Agaricomycetidae</taxon>
        <taxon>Agaricales</taxon>
        <taxon>Tricholomatineae</taxon>
        <taxon>Clitocybaceae</taxon>
        <taxon>Collybia</taxon>
    </lineage>
</organism>
<comment type="caution">
    <text evidence="2">The sequence shown here is derived from an EMBL/GenBank/DDBJ whole genome shotgun (WGS) entry which is preliminary data.</text>
</comment>
<dbReference type="OrthoDB" id="41492at2759"/>
<dbReference type="InterPro" id="IPR036291">
    <property type="entry name" value="NAD(P)-bd_dom_sf"/>
</dbReference>
<dbReference type="Pfam" id="PF02423">
    <property type="entry name" value="OCD_Mu_crystall"/>
    <property type="match status" value="1"/>
</dbReference>
<evidence type="ECO:0008006" key="4">
    <source>
        <dbReference type="Google" id="ProtNLM"/>
    </source>
</evidence>
<comment type="similarity">
    <text evidence="1">Belongs to the ornithine cyclodeaminase/mu-crystallin family.</text>
</comment>
<dbReference type="AlphaFoldDB" id="A0A9P5YDD6"/>
<proteinExistence type="inferred from homology"/>
<gene>
    <name evidence="2" type="ORF">BDZ94DRAFT_138374</name>
</gene>
<keyword evidence="3" id="KW-1185">Reference proteome</keyword>
<dbReference type="Proteomes" id="UP000807353">
    <property type="component" value="Unassembled WGS sequence"/>
</dbReference>
<sequence>MSLLVLSRSDVEQVTSQFTLTELQILMARVFSSISSPLSSPPTHFTPHRTSIPLSNHTTLFMPARTTDKSLVGTTVKVVSVPQKSGDTGGIPGSTLVLDEASGAAKAIVNSRGLTALRNAAGSLLSTNLVRLQKPKSMVVFGAGKQIEAHLDLHIRFFSAIKSCTIVNRTYNSRVESLQRLMELRFPTVQFQFIASSPEGGARSSQEKIKEALLSTTLIICATSSTSPLFPSAWVRTGSHVILIGSFTPSMHEVDGDLIRRAIQHPGSNTGTRQILLVDSREACAVEAGELIAARISDRQITEIGELVTVSESGELKFDLFPGSESLASESTYEGSTDLAEHDETVLGPITLFKSVGVGLQDVAIACAAVAKAEELAIGTRIVDYDS</sequence>
<evidence type="ECO:0000256" key="1">
    <source>
        <dbReference type="ARBA" id="ARBA00008903"/>
    </source>
</evidence>
<dbReference type="Gene3D" id="3.40.50.720">
    <property type="entry name" value="NAD(P)-binding Rossmann-like Domain"/>
    <property type="match status" value="1"/>
</dbReference>
<evidence type="ECO:0000313" key="2">
    <source>
        <dbReference type="EMBL" id="KAF9466798.1"/>
    </source>
</evidence>